<protein>
    <submittedName>
        <fullName evidence="3">DUF4255 domain-containing protein</fullName>
    </submittedName>
</protein>
<evidence type="ECO:0000259" key="2">
    <source>
        <dbReference type="Pfam" id="PF14065"/>
    </source>
</evidence>
<dbReference type="Pfam" id="PF14065">
    <property type="entry name" value="Pvc16_N"/>
    <property type="match status" value="1"/>
</dbReference>
<evidence type="ECO:0000313" key="3">
    <source>
        <dbReference type="EMBL" id="WTP91433.1"/>
    </source>
</evidence>
<dbReference type="EMBL" id="CP108140">
    <property type="protein sequence ID" value="WTP91433.1"/>
    <property type="molecule type" value="Genomic_DNA"/>
</dbReference>
<gene>
    <name evidence="3" type="ORF">OG477_41845</name>
</gene>
<feature type="compositionally biased region" description="Basic and acidic residues" evidence="1">
    <location>
        <begin position="211"/>
        <end position="222"/>
    </location>
</feature>
<feature type="domain" description="Pvc16 N-terminal" evidence="2">
    <location>
        <begin position="4"/>
        <end position="174"/>
    </location>
</feature>
<feature type="compositionally biased region" description="Pro residues" evidence="1">
    <location>
        <begin position="224"/>
        <end position="240"/>
    </location>
</feature>
<feature type="region of interest" description="Disordered" evidence="1">
    <location>
        <begin position="179"/>
        <end position="255"/>
    </location>
</feature>
<name>A0AAU1I8X5_9ACTN</name>
<reference evidence="3" key="1">
    <citation type="submission" date="2022-10" db="EMBL/GenBank/DDBJ databases">
        <title>The complete genomes of actinobacterial strains from the NBC collection.</title>
        <authorList>
            <person name="Joergensen T.S."/>
            <person name="Alvarez Arevalo M."/>
            <person name="Sterndorff E.B."/>
            <person name="Faurdal D."/>
            <person name="Vuksanovic O."/>
            <person name="Mourched A.-S."/>
            <person name="Charusanti P."/>
            <person name="Shaw S."/>
            <person name="Blin K."/>
            <person name="Weber T."/>
        </authorList>
    </citation>
    <scope>NUCLEOTIDE SEQUENCE</scope>
    <source>
        <strain evidence="3">NBC 00180</strain>
    </source>
</reference>
<sequence>MFHEVDASLHAFLTDRLPEGTAVSFDAPPGADGRPDAPQVCLFLYHVAEDAGGRAAGWGEVRDEHHQVIKRHLPLRRYDLSYLVTALAPSVKDEHRLLGAVLAALVNYESLPTACLSSSLAAVGRPVPLRTAVLDPVAPGWKLWSALQMPPRACLDLVVTAPLLPDRPLELASPPDILDLGITPSSDPAQARPPVMPGPAASPVRRWTTVRIRERIGTRTDPDVPAPSAPPPQTDPPAPSEAPAEERGDSPWETS</sequence>
<organism evidence="3">
    <name type="scientific">Streptomyces sp. NBC_00180</name>
    <dbReference type="NCBI Taxonomy" id="2903632"/>
    <lineage>
        <taxon>Bacteria</taxon>
        <taxon>Bacillati</taxon>
        <taxon>Actinomycetota</taxon>
        <taxon>Actinomycetes</taxon>
        <taxon>Kitasatosporales</taxon>
        <taxon>Streptomycetaceae</taxon>
        <taxon>Streptomyces</taxon>
    </lineage>
</organism>
<dbReference type="AlphaFoldDB" id="A0AAU1I8X5"/>
<feature type="compositionally biased region" description="Basic and acidic residues" evidence="1">
    <location>
        <begin position="244"/>
        <end position="255"/>
    </location>
</feature>
<evidence type="ECO:0000256" key="1">
    <source>
        <dbReference type="SAM" id="MobiDB-lite"/>
    </source>
</evidence>
<dbReference type="InterPro" id="IPR025351">
    <property type="entry name" value="Pvc16_N"/>
</dbReference>
<proteinExistence type="predicted"/>
<accession>A0AAU1I8X5</accession>